<gene>
    <name evidence="1" type="ORF">CEXT_595071</name>
</gene>
<protein>
    <recommendedName>
        <fullName evidence="3">Maturase K</fullName>
    </recommendedName>
</protein>
<comment type="caution">
    <text evidence="1">The sequence shown here is derived from an EMBL/GenBank/DDBJ whole genome shotgun (WGS) entry which is preliminary data.</text>
</comment>
<proteinExistence type="predicted"/>
<name>A0AAV4PHI1_CAEEX</name>
<dbReference type="EMBL" id="BPLR01004652">
    <property type="protein sequence ID" value="GIX96448.1"/>
    <property type="molecule type" value="Genomic_DNA"/>
</dbReference>
<keyword evidence="2" id="KW-1185">Reference proteome</keyword>
<organism evidence="1 2">
    <name type="scientific">Caerostris extrusa</name>
    <name type="common">Bark spider</name>
    <name type="synonym">Caerostris bankana</name>
    <dbReference type="NCBI Taxonomy" id="172846"/>
    <lineage>
        <taxon>Eukaryota</taxon>
        <taxon>Metazoa</taxon>
        <taxon>Ecdysozoa</taxon>
        <taxon>Arthropoda</taxon>
        <taxon>Chelicerata</taxon>
        <taxon>Arachnida</taxon>
        <taxon>Araneae</taxon>
        <taxon>Araneomorphae</taxon>
        <taxon>Entelegynae</taxon>
        <taxon>Araneoidea</taxon>
        <taxon>Araneidae</taxon>
        <taxon>Caerostris</taxon>
    </lineage>
</organism>
<reference evidence="1 2" key="1">
    <citation type="submission" date="2021-06" db="EMBL/GenBank/DDBJ databases">
        <title>Caerostris extrusa draft genome.</title>
        <authorList>
            <person name="Kono N."/>
            <person name="Arakawa K."/>
        </authorList>
    </citation>
    <scope>NUCLEOTIDE SEQUENCE [LARGE SCALE GENOMIC DNA]</scope>
</reference>
<evidence type="ECO:0000313" key="1">
    <source>
        <dbReference type="EMBL" id="GIX96448.1"/>
    </source>
</evidence>
<feature type="non-terminal residue" evidence="1">
    <location>
        <position position="1"/>
    </location>
</feature>
<evidence type="ECO:0000313" key="2">
    <source>
        <dbReference type="Proteomes" id="UP001054945"/>
    </source>
</evidence>
<dbReference type="Proteomes" id="UP001054945">
    <property type="component" value="Unassembled WGS sequence"/>
</dbReference>
<sequence length="195" mass="22770">SHCQFTRGNNGQRAPPSADLVDANRREFSLSQEFVSLQLLSHSLRTIACEQLTNRYFFKYFRLPFGHLYEKRSRKSAEPQSWLAPNRRIYFHDRATIHRPLVRIRNILFSRNGNTTKTNPGRVRSLTLPTLVRFHWCDLSLRQAVARVLTRVLKTEWGLQPQRCNPSFSFISSSMGRVYYLHEFLISGGLKESRA</sequence>
<dbReference type="AlphaFoldDB" id="A0AAV4PHI1"/>
<evidence type="ECO:0008006" key="3">
    <source>
        <dbReference type="Google" id="ProtNLM"/>
    </source>
</evidence>
<accession>A0AAV4PHI1</accession>